<reference evidence="6" key="1">
    <citation type="submission" date="2018-01" db="EMBL/GenBank/DDBJ databases">
        <authorList>
            <person name="Mao J.F."/>
        </authorList>
    </citation>
    <scope>NUCLEOTIDE SEQUENCE</scope>
    <source>
        <strain evidence="6">Huo1</strain>
        <tissue evidence="6">Leaf</tissue>
    </source>
</reference>
<keyword evidence="7" id="KW-1185">Reference proteome</keyword>
<reference evidence="6" key="2">
    <citation type="submission" date="2020-08" db="EMBL/GenBank/DDBJ databases">
        <title>Plant Genome Project.</title>
        <authorList>
            <person name="Zhang R.-G."/>
        </authorList>
    </citation>
    <scope>NUCLEOTIDE SEQUENCE</scope>
    <source>
        <strain evidence="6">Huo1</strain>
        <tissue evidence="6">Leaf</tissue>
    </source>
</reference>
<evidence type="ECO:0000256" key="2">
    <source>
        <dbReference type="ARBA" id="ARBA00022617"/>
    </source>
</evidence>
<evidence type="ECO:0000256" key="1">
    <source>
        <dbReference type="ARBA" id="ARBA00010617"/>
    </source>
</evidence>
<dbReference type="Gene3D" id="1.10.630.10">
    <property type="entry name" value="Cytochrome P450"/>
    <property type="match status" value="1"/>
</dbReference>
<dbReference type="GO" id="GO:0020037">
    <property type="term" value="F:heme binding"/>
    <property type="evidence" value="ECO:0007669"/>
    <property type="project" value="InterPro"/>
</dbReference>
<evidence type="ECO:0000313" key="7">
    <source>
        <dbReference type="Proteomes" id="UP000298416"/>
    </source>
</evidence>
<comment type="similarity">
    <text evidence="1">Belongs to the cytochrome P450 family.</text>
</comment>
<dbReference type="AlphaFoldDB" id="A0A8X8ZF06"/>
<keyword evidence="4" id="KW-0408">Iron</keyword>
<evidence type="ECO:0000313" key="6">
    <source>
        <dbReference type="EMBL" id="KAG6402762.1"/>
    </source>
</evidence>
<evidence type="ECO:0000256" key="3">
    <source>
        <dbReference type="ARBA" id="ARBA00022723"/>
    </source>
</evidence>
<sequence length="91" mass="10290">MEHMNAFTRYTGVPNVSDFFPVLALLDLQGIRRKIGYHLGSLLDFVDGIIKKRIHKSIVEGSDISKLPYLQATINEVFRFHPVAPLLAPNK</sequence>
<organism evidence="6">
    <name type="scientific">Salvia splendens</name>
    <name type="common">Scarlet sage</name>
    <dbReference type="NCBI Taxonomy" id="180675"/>
    <lineage>
        <taxon>Eukaryota</taxon>
        <taxon>Viridiplantae</taxon>
        <taxon>Streptophyta</taxon>
        <taxon>Embryophyta</taxon>
        <taxon>Tracheophyta</taxon>
        <taxon>Spermatophyta</taxon>
        <taxon>Magnoliopsida</taxon>
        <taxon>eudicotyledons</taxon>
        <taxon>Gunneridae</taxon>
        <taxon>Pentapetalae</taxon>
        <taxon>asterids</taxon>
        <taxon>lamiids</taxon>
        <taxon>Lamiales</taxon>
        <taxon>Lamiaceae</taxon>
        <taxon>Nepetoideae</taxon>
        <taxon>Mentheae</taxon>
        <taxon>Salviinae</taxon>
        <taxon>Salvia</taxon>
        <taxon>Salvia subgen. Calosphace</taxon>
        <taxon>core Calosphace</taxon>
    </lineage>
</organism>
<accession>A0A8X8ZF06</accession>
<dbReference type="SUPFAM" id="SSF48264">
    <property type="entry name" value="Cytochrome P450"/>
    <property type="match status" value="1"/>
</dbReference>
<dbReference type="GO" id="GO:0004497">
    <property type="term" value="F:monooxygenase activity"/>
    <property type="evidence" value="ECO:0007669"/>
    <property type="project" value="UniProtKB-KW"/>
</dbReference>
<protein>
    <submittedName>
        <fullName evidence="6">Uncharacterized protein</fullName>
    </submittedName>
</protein>
<evidence type="ECO:0000256" key="4">
    <source>
        <dbReference type="ARBA" id="ARBA00023004"/>
    </source>
</evidence>
<dbReference type="PANTHER" id="PTHR47950">
    <property type="entry name" value="CYTOCHROME P450, FAMILY 76, SUBFAMILY C, POLYPEPTIDE 5-RELATED"/>
    <property type="match status" value="1"/>
</dbReference>
<dbReference type="EMBL" id="PNBA02000013">
    <property type="protein sequence ID" value="KAG6402762.1"/>
    <property type="molecule type" value="Genomic_DNA"/>
</dbReference>
<dbReference type="Pfam" id="PF00067">
    <property type="entry name" value="p450"/>
    <property type="match status" value="1"/>
</dbReference>
<keyword evidence="2" id="KW-0349">Heme</keyword>
<dbReference type="GO" id="GO:0016705">
    <property type="term" value="F:oxidoreductase activity, acting on paired donors, with incorporation or reduction of molecular oxygen"/>
    <property type="evidence" value="ECO:0007669"/>
    <property type="project" value="InterPro"/>
</dbReference>
<proteinExistence type="inferred from homology"/>
<gene>
    <name evidence="6" type="ORF">SASPL_134973</name>
</gene>
<dbReference type="Proteomes" id="UP000298416">
    <property type="component" value="Unassembled WGS sequence"/>
</dbReference>
<dbReference type="PANTHER" id="PTHR47950:SF14">
    <property type="entry name" value="CYTOCHROME P450 76A2-LIKE ISOFORM X1"/>
    <property type="match status" value="1"/>
</dbReference>
<keyword evidence="5" id="KW-0560">Oxidoreductase</keyword>
<keyword evidence="5" id="KW-0503">Monooxygenase</keyword>
<name>A0A8X8ZF06_SALSN</name>
<keyword evidence="3" id="KW-0479">Metal-binding</keyword>
<comment type="caution">
    <text evidence="6">The sequence shown here is derived from an EMBL/GenBank/DDBJ whole genome shotgun (WGS) entry which is preliminary data.</text>
</comment>
<dbReference type="InterPro" id="IPR001128">
    <property type="entry name" value="Cyt_P450"/>
</dbReference>
<dbReference type="InterPro" id="IPR036396">
    <property type="entry name" value="Cyt_P450_sf"/>
</dbReference>
<evidence type="ECO:0000256" key="5">
    <source>
        <dbReference type="ARBA" id="ARBA00023033"/>
    </source>
</evidence>
<dbReference type="GO" id="GO:0005506">
    <property type="term" value="F:iron ion binding"/>
    <property type="evidence" value="ECO:0007669"/>
    <property type="project" value="InterPro"/>
</dbReference>